<evidence type="ECO:0000313" key="1">
    <source>
        <dbReference type="EMBL" id="CAG8576376.1"/>
    </source>
</evidence>
<protein>
    <submittedName>
        <fullName evidence="1">4430_t:CDS:1</fullName>
    </submittedName>
</protein>
<comment type="caution">
    <text evidence="1">The sequence shown here is derived from an EMBL/GenBank/DDBJ whole genome shotgun (WGS) entry which is preliminary data.</text>
</comment>
<gene>
    <name evidence="1" type="ORF">ACOLOM_LOCUS5800</name>
</gene>
<dbReference type="Proteomes" id="UP000789525">
    <property type="component" value="Unassembled WGS sequence"/>
</dbReference>
<accession>A0ACA9MG08</accession>
<name>A0ACA9MG08_9GLOM</name>
<dbReference type="EMBL" id="CAJVPT010011089">
    <property type="protein sequence ID" value="CAG8576376.1"/>
    <property type="molecule type" value="Genomic_DNA"/>
</dbReference>
<proteinExistence type="predicted"/>
<sequence length="109" mass="12179">MQREYEALLEEERTKKSQVLIENATILSQISKVGSIVREAYDAQIDIDTDILVESLCIENQELRQMLGIANGTELPEEKLDPSATMVKHILKTDASSNNDITENTSQGN</sequence>
<organism evidence="1 2">
    <name type="scientific">Acaulospora colombiana</name>
    <dbReference type="NCBI Taxonomy" id="27376"/>
    <lineage>
        <taxon>Eukaryota</taxon>
        <taxon>Fungi</taxon>
        <taxon>Fungi incertae sedis</taxon>
        <taxon>Mucoromycota</taxon>
        <taxon>Glomeromycotina</taxon>
        <taxon>Glomeromycetes</taxon>
        <taxon>Diversisporales</taxon>
        <taxon>Acaulosporaceae</taxon>
        <taxon>Acaulospora</taxon>
    </lineage>
</organism>
<keyword evidence="2" id="KW-1185">Reference proteome</keyword>
<reference evidence="1" key="1">
    <citation type="submission" date="2021-06" db="EMBL/GenBank/DDBJ databases">
        <authorList>
            <person name="Kallberg Y."/>
            <person name="Tangrot J."/>
            <person name="Rosling A."/>
        </authorList>
    </citation>
    <scope>NUCLEOTIDE SEQUENCE</scope>
    <source>
        <strain evidence="1">CL356</strain>
    </source>
</reference>
<evidence type="ECO:0000313" key="2">
    <source>
        <dbReference type="Proteomes" id="UP000789525"/>
    </source>
</evidence>